<dbReference type="Proteomes" id="UP000243488">
    <property type="component" value="Chromosome"/>
</dbReference>
<feature type="domain" description="Sulfatase N-terminal" evidence="5">
    <location>
        <begin position="28"/>
        <end position="436"/>
    </location>
</feature>
<evidence type="ECO:0000313" key="6">
    <source>
        <dbReference type="EMBL" id="AQZ96219.1"/>
    </source>
</evidence>
<dbReference type="InterPro" id="IPR000917">
    <property type="entry name" value="Sulfatase_N"/>
</dbReference>
<organism evidence="6 7">
    <name type="scientific">Halopseudomonas phragmitis</name>
    <dbReference type="NCBI Taxonomy" id="1931241"/>
    <lineage>
        <taxon>Bacteria</taxon>
        <taxon>Pseudomonadati</taxon>
        <taxon>Pseudomonadota</taxon>
        <taxon>Gammaproteobacteria</taxon>
        <taxon>Pseudomonadales</taxon>
        <taxon>Pseudomonadaceae</taxon>
        <taxon>Halopseudomonas</taxon>
    </lineage>
</organism>
<dbReference type="CDD" id="cd16025">
    <property type="entry name" value="PAS_like"/>
    <property type="match status" value="1"/>
</dbReference>
<dbReference type="PANTHER" id="PTHR42693">
    <property type="entry name" value="ARYLSULFATASE FAMILY MEMBER"/>
    <property type="match status" value="1"/>
</dbReference>
<evidence type="ECO:0000256" key="4">
    <source>
        <dbReference type="ARBA" id="ARBA00022837"/>
    </source>
</evidence>
<dbReference type="InterPro" id="IPR050738">
    <property type="entry name" value="Sulfatase"/>
</dbReference>
<dbReference type="STRING" id="1931241.BVH74_16315"/>
<evidence type="ECO:0000259" key="5">
    <source>
        <dbReference type="Pfam" id="PF00884"/>
    </source>
</evidence>
<dbReference type="Gene3D" id="3.40.720.10">
    <property type="entry name" value="Alkaline Phosphatase, subunit A"/>
    <property type="match status" value="1"/>
</dbReference>
<proteinExistence type="inferred from homology"/>
<gene>
    <name evidence="6" type="ORF">BVH74_16315</name>
</gene>
<dbReference type="KEGG" id="ppha:BVH74_16315"/>
<dbReference type="Gene3D" id="3.30.1120.10">
    <property type="match status" value="1"/>
</dbReference>
<dbReference type="SUPFAM" id="SSF53649">
    <property type="entry name" value="Alkaline phosphatase-like"/>
    <property type="match status" value="1"/>
</dbReference>
<reference evidence="6 7" key="1">
    <citation type="submission" date="2017-03" db="EMBL/GenBank/DDBJ databases">
        <title>Complete genome sequence of the novel DNRA strain Pseudomonas sp. S-6-2 isolated from Chinese polluted river sediment. Journal of Biotechnology.</title>
        <authorList>
            <person name="Li J."/>
            <person name="Xiang F."/>
            <person name="Wang L."/>
            <person name="Xi L."/>
            <person name="Liu J."/>
        </authorList>
    </citation>
    <scope>NUCLEOTIDE SEQUENCE [LARGE SCALE GENOMIC DNA]</scope>
    <source>
        <strain evidence="6 7">S-6-2</strain>
    </source>
</reference>
<name>A0A1V0B8F8_9GAMM</name>
<keyword evidence="3" id="KW-0378">Hydrolase</keyword>
<protein>
    <submittedName>
        <fullName evidence="6">Arylsulfatase</fullName>
    </submittedName>
</protein>
<sequence length="553" mass="61146">MKKSELLLKWCALTLLLLPWLGHAGERPNILLIMADDLGYSDLGSYGGEIATPNLDQLASEGLRMTSFYVAPTCSPTRSMLMSGTDNHLVGLGTMAEVLPFAPHLQGQPGYEGHINDKAHSLPRLLADAGYSTFMSGKWHLGTDPAQDPHRFGFDQAFVLLQGGASHFQPLPGSSVRVENVSYRENGQDVEVSEDFFSTDYYTDRLIDYLKADADSGKPFFAWLAYTAPHWPLHAPDDYIDRYQGRYDEGYEAIRQQRLRRLEERGLIASGFVAAEPAQVPSRRWAELTDEEQAIQARKMEVYAAMVEHMDANIGRLFDYLKGGGRYDNTLIIFVSDNGAAGEDHARGYSPDDALTDNSLSNIGRRGSNVNYGYRWAEVGATPFSLVKGTTAEGGISSPAIVRLPASLNQGEPGRVVEAVARVDDLLPTFLALVGIADPGNLYQGQPRAPITGISLLPVWTGSSHAESRVLAGEMFAQAYVRAGDWKLRSAHAPDGRVPDLNRPYQWQLFNLAEDRGETHDLAGQYPLKVKELEQLWRQHVDRVGIVEPEVQR</sequence>
<dbReference type="PANTHER" id="PTHR42693:SF33">
    <property type="entry name" value="ARYLSULFATASE"/>
    <property type="match status" value="1"/>
</dbReference>
<keyword evidence="4" id="KW-0106">Calcium</keyword>
<dbReference type="PROSITE" id="PS00149">
    <property type="entry name" value="SULFATASE_2"/>
    <property type="match status" value="1"/>
</dbReference>
<dbReference type="EMBL" id="CP020100">
    <property type="protein sequence ID" value="AQZ96219.1"/>
    <property type="molecule type" value="Genomic_DNA"/>
</dbReference>
<dbReference type="GO" id="GO:0046872">
    <property type="term" value="F:metal ion binding"/>
    <property type="evidence" value="ECO:0007669"/>
    <property type="project" value="UniProtKB-KW"/>
</dbReference>
<evidence type="ECO:0000256" key="3">
    <source>
        <dbReference type="ARBA" id="ARBA00022801"/>
    </source>
</evidence>
<dbReference type="AlphaFoldDB" id="A0A1V0B8F8"/>
<dbReference type="InterPro" id="IPR017850">
    <property type="entry name" value="Alkaline_phosphatase_core_sf"/>
</dbReference>
<accession>A0A1V0B8F8</accession>
<dbReference type="GO" id="GO:0004065">
    <property type="term" value="F:arylsulfatase activity"/>
    <property type="evidence" value="ECO:0007669"/>
    <property type="project" value="TreeGrafter"/>
</dbReference>
<evidence type="ECO:0000256" key="2">
    <source>
        <dbReference type="ARBA" id="ARBA00022723"/>
    </source>
</evidence>
<comment type="similarity">
    <text evidence="1">Belongs to the sulfatase family.</text>
</comment>
<keyword evidence="7" id="KW-1185">Reference proteome</keyword>
<keyword evidence="2" id="KW-0479">Metal-binding</keyword>
<evidence type="ECO:0000313" key="7">
    <source>
        <dbReference type="Proteomes" id="UP000243488"/>
    </source>
</evidence>
<dbReference type="InterPro" id="IPR024607">
    <property type="entry name" value="Sulfatase_CS"/>
</dbReference>
<dbReference type="Pfam" id="PF00884">
    <property type="entry name" value="Sulfatase"/>
    <property type="match status" value="1"/>
</dbReference>
<dbReference type="RefSeq" id="WP_080051127.1">
    <property type="nucleotide sequence ID" value="NZ_CP020100.1"/>
</dbReference>
<evidence type="ECO:0000256" key="1">
    <source>
        <dbReference type="ARBA" id="ARBA00008779"/>
    </source>
</evidence>